<keyword evidence="4" id="KW-0808">Transferase</keyword>
<dbReference type="PANTHER" id="PTHR23028">
    <property type="entry name" value="ACETYLTRANSFERASE"/>
    <property type="match status" value="1"/>
</dbReference>
<dbReference type="Pfam" id="PF01757">
    <property type="entry name" value="Acyl_transf_3"/>
    <property type="match status" value="1"/>
</dbReference>
<keyword evidence="2" id="KW-1133">Transmembrane helix</keyword>
<dbReference type="OrthoDB" id="5242306at2"/>
<dbReference type="GO" id="GO:0016787">
    <property type="term" value="F:hydrolase activity"/>
    <property type="evidence" value="ECO:0007669"/>
    <property type="project" value="UniProtKB-KW"/>
</dbReference>
<dbReference type="Proteomes" id="UP000185124">
    <property type="component" value="Unassembled WGS sequence"/>
</dbReference>
<feature type="transmembrane region" description="Helical" evidence="2">
    <location>
        <begin position="95"/>
        <end position="115"/>
    </location>
</feature>
<feature type="transmembrane region" description="Helical" evidence="2">
    <location>
        <begin position="343"/>
        <end position="364"/>
    </location>
</feature>
<feature type="compositionally biased region" description="Low complexity" evidence="1">
    <location>
        <begin position="403"/>
        <end position="412"/>
    </location>
</feature>
<reference evidence="5" key="1">
    <citation type="submission" date="2016-12" db="EMBL/GenBank/DDBJ databases">
        <authorList>
            <person name="Varghese N."/>
            <person name="Submissions S."/>
        </authorList>
    </citation>
    <scope>NUCLEOTIDE SEQUENCE [LARGE SCALE GENOMIC DNA]</scope>
    <source>
        <strain evidence="5">DSM 45599</strain>
    </source>
</reference>
<evidence type="ECO:0000259" key="3">
    <source>
        <dbReference type="Pfam" id="PF01757"/>
    </source>
</evidence>
<accession>A0A1N6BCD4</accession>
<feature type="transmembrane region" description="Helical" evidence="2">
    <location>
        <begin position="57"/>
        <end position="75"/>
    </location>
</feature>
<proteinExistence type="predicted"/>
<dbReference type="InterPro" id="IPR050879">
    <property type="entry name" value="Acyltransferase_3"/>
</dbReference>
<feature type="transmembrane region" description="Helical" evidence="2">
    <location>
        <begin position="237"/>
        <end position="259"/>
    </location>
</feature>
<dbReference type="EMBL" id="FSQT01000002">
    <property type="protein sequence ID" value="SIN44039.1"/>
    <property type="molecule type" value="Genomic_DNA"/>
</dbReference>
<feature type="domain" description="Acyltransferase 3" evidence="3">
    <location>
        <begin position="22"/>
        <end position="359"/>
    </location>
</feature>
<evidence type="ECO:0000313" key="5">
    <source>
        <dbReference type="Proteomes" id="UP000185124"/>
    </source>
</evidence>
<protein>
    <submittedName>
        <fullName evidence="4">Peptidoglycan/LPS O-acetylase OafA/YrhL, contains acyltransferase and SGNH-hydrolase domains</fullName>
    </submittedName>
</protein>
<keyword evidence="2" id="KW-0812">Transmembrane</keyword>
<dbReference type="InterPro" id="IPR002656">
    <property type="entry name" value="Acyl_transf_3_dom"/>
</dbReference>
<keyword evidence="4" id="KW-0012">Acyltransferase</keyword>
<feature type="region of interest" description="Disordered" evidence="1">
    <location>
        <begin position="375"/>
        <end position="418"/>
    </location>
</feature>
<evidence type="ECO:0000313" key="4">
    <source>
        <dbReference type="EMBL" id="SIN44039.1"/>
    </source>
</evidence>
<keyword evidence="2" id="KW-0472">Membrane</keyword>
<feature type="compositionally biased region" description="Basic and acidic residues" evidence="1">
    <location>
        <begin position="377"/>
        <end position="390"/>
    </location>
</feature>
<organism evidence="4 5">
    <name type="scientific">Micromonospora cremea</name>
    <dbReference type="NCBI Taxonomy" id="709881"/>
    <lineage>
        <taxon>Bacteria</taxon>
        <taxon>Bacillati</taxon>
        <taxon>Actinomycetota</taxon>
        <taxon>Actinomycetes</taxon>
        <taxon>Micromonosporales</taxon>
        <taxon>Micromonosporaceae</taxon>
        <taxon>Micromonospora</taxon>
    </lineage>
</organism>
<keyword evidence="4" id="KW-0378">Hydrolase</keyword>
<sequence length="418" mass="44859">MVAGIRARQTLAAACASADNSFGFLRLMFAFAVLVSHSLPLGFGADDPGAGLTNGQTALGEIGILGFFVISGFLITRSGTRVPVLRYLWHRGLRILPGLWVCLVVTAFVFAPIVSLWERGTLHGLFAASDGPFQYVVSNAFIAIGQYGISGLLLDTPYGQRTGTSVFDGSLWSLIYEVLCYLLVAGLAAVGVLRRARWLVTILALAGAGVLLHDLLRAPEIPGPQGVHGPVFGVSGLDSYSLVYLTYVFLLGAVCQLYRERLVLHDGLAVAAAAVVLATTQFGAFAVLGYPAFAYLVLWLAVRLPRWTRRVGRRHDYSYGCYIYAFPVQQLLALVGVPRLGLVPYVAICTVATVALAVGSWHLVERPAMALKAWSPRRRDTTTEVPRRAPEPATGKVPAAVGAEEATTARPPATRHRG</sequence>
<feature type="transmembrane region" description="Helical" evidence="2">
    <location>
        <begin position="174"/>
        <end position="192"/>
    </location>
</feature>
<dbReference type="AlphaFoldDB" id="A0A1N6BCD4"/>
<feature type="transmembrane region" description="Helical" evidence="2">
    <location>
        <begin position="27"/>
        <end position="45"/>
    </location>
</feature>
<evidence type="ECO:0000256" key="2">
    <source>
        <dbReference type="SAM" id="Phobius"/>
    </source>
</evidence>
<feature type="transmembrane region" description="Helical" evidence="2">
    <location>
        <begin position="319"/>
        <end position="337"/>
    </location>
</feature>
<feature type="transmembrane region" description="Helical" evidence="2">
    <location>
        <begin position="198"/>
        <end position="216"/>
    </location>
</feature>
<evidence type="ECO:0000256" key="1">
    <source>
        <dbReference type="SAM" id="MobiDB-lite"/>
    </source>
</evidence>
<feature type="transmembrane region" description="Helical" evidence="2">
    <location>
        <begin position="271"/>
        <end position="298"/>
    </location>
</feature>
<name>A0A1N6BCD4_9ACTN</name>
<dbReference type="GO" id="GO:0016747">
    <property type="term" value="F:acyltransferase activity, transferring groups other than amino-acyl groups"/>
    <property type="evidence" value="ECO:0007669"/>
    <property type="project" value="InterPro"/>
</dbReference>
<keyword evidence="5" id="KW-1185">Reference proteome</keyword>
<dbReference type="STRING" id="709881.SAMN04489832_7160"/>
<gene>
    <name evidence="4" type="ORF">SAMN04489832_7160</name>
</gene>
<dbReference type="RefSeq" id="WP_074318632.1">
    <property type="nucleotide sequence ID" value="NZ_FSQT01000002.1"/>
</dbReference>